<dbReference type="CDD" id="cd04301">
    <property type="entry name" value="NAT_SF"/>
    <property type="match status" value="1"/>
</dbReference>
<dbReference type="GO" id="GO:0016747">
    <property type="term" value="F:acyltransferase activity, transferring groups other than amino-acyl groups"/>
    <property type="evidence" value="ECO:0007669"/>
    <property type="project" value="InterPro"/>
</dbReference>
<dbReference type="Proteomes" id="UP000057158">
    <property type="component" value="Chromosome"/>
</dbReference>
<dbReference type="EMBL" id="CP010802">
    <property type="protein sequence ID" value="ALC17266.1"/>
    <property type="molecule type" value="Genomic_DNA"/>
</dbReference>
<evidence type="ECO:0000313" key="2">
    <source>
        <dbReference type="EMBL" id="ALC17266.1"/>
    </source>
</evidence>
<dbReference type="PANTHER" id="PTHR47237:SF1">
    <property type="entry name" value="SLL0310 PROTEIN"/>
    <property type="match status" value="1"/>
</dbReference>
<keyword evidence="3" id="KW-1185">Reference proteome</keyword>
<dbReference type="OrthoDB" id="5393364at2"/>
<dbReference type="InterPro" id="IPR016181">
    <property type="entry name" value="Acyl_CoA_acyltransferase"/>
</dbReference>
<dbReference type="AlphaFoldDB" id="A0A0M4CY24"/>
<protein>
    <submittedName>
        <fullName evidence="2">GNAT family acetyltransferase</fullName>
    </submittedName>
</protein>
<name>A0A0M4CY24_9BACT</name>
<dbReference type="Gene3D" id="3.40.630.30">
    <property type="match status" value="1"/>
</dbReference>
<dbReference type="SUPFAM" id="SSF55729">
    <property type="entry name" value="Acyl-CoA N-acyltransferases (Nat)"/>
    <property type="match status" value="1"/>
</dbReference>
<keyword evidence="2" id="KW-0808">Transferase</keyword>
<evidence type="ECO:0000259" key="1">
    <source>
        <dbReference type="PROSITE" id="PS51186"/>
    </source>
</evidence>
<dbReference type="PROSITE" id="PS51186">
    <property type="entry name" value="GNAT"/>
    <property type="match status" value="1"/>
</dbReference>
<dbReference type="InterPro" id="IPR000182">
    <property type="entry name" value="GNAT_dom"/>
</dbReference>
<proteinExistence type="predicted"/>
<dbReference type="Pfam" id="PF13508">
    <property type="entry name" value="Acetyltransf_7"/>
    <property type="match status" value="1"/>
</dbReference>
<evidence type="ECO:0000313" key="3">
    <source>
        <dbReference type="Proteomes" id="UP000057158"/>
    </source>
</evidence>
<reference evidence="2 3" key="1">
    <citation type="submission" date="2015-07" db="EMBL/GenBank/DDBJ databases">
        <title>Isolation and Genomic Characterization of a Novel Halophilic Metal-Reducing Deltaproteobacterium from the Deep Subsurface.</title>
        <authorList>
            <person name="Badalamenti J.P."/>
            <person name="Summers Z.M."/>
            <person name="Gralnick J.A."/>
            <person name="Bond D.R."/>
        </authorList>
    </citation>
    <scope>NUCLEOTIDE SEQUENCE [LARGE SCALE GENOMIC DNA]</scope>
    <source>
        <strain evidence="2 3">WTL</strain>
    </source>
</reference>
<organism evidence="2 3">
    <name type="scientific">Desulfuromonas soudanensis</name>
    <dbReference type="NCBI Taxonomy" id="1603606"/>
    <lineage>
        <taxon>Bacteria</taxon>
        <taxon>Pseudomonadati</taxon>
        <taxon>Thermodesulfobacteriota</taxon>
        <taxon>Desulfuromonadia</taxon>
        <taxon>Desulfuromonadales</taxon>
        <taxon>Desulfuromonadaceae</taxon>
        <taxon>Desulfuromonas</taxon>
    </lineage>
</organism>
<dbReference type="KEGG" id="des:DSOUD_2513"/>
<sequence>MEIAVAVEGDWPDFLVLAKDEGWRVPPVEEALLTGVLAPCVSVLRQQGAACGFVSAVCHGRNGWIGNLIVAPAARRRGYGERLFAHALAALEERGARSLWLTASELGRPLYERHGFVAVDGIERWISPPRARKPSVPAAIHGATEALSAADRRAWGERRLLLLGALTASGQPFACKETVALLQGGRDLQVLGPWYSATCCPRENRQVLSALLAAADPEVEIACDLLASSPLRSLLAAAGFAPVGGAALMVSGDRAGVDLRRVMALASLGSMG</sequence>
<dbReference type="STRING" id="1603606.DSOUD_2513"/>
<dbReference type="InterPro" id="IPR052729">
    <property type="entry name" value="Acyl/Acetyltrans_Enzymes"/>
</dbReference>
<dbReference type="RefSeq" id="WP_053551291.1">
    <property type="nucleotide sequence ID" value="NZ_CP010802.1"/>
</dbReference>
<accession>A0A0M4CY24</accession>
<dbReference type="PANTHER" id="PTHR47237">
    <property type="entry name" value="SLL0310 PROTEIN"/>
    <property type="match status" value="1"/>
</dbReference>
<feature type="domain" description="N-acetyltransferase" evidence="1">
    <location>
        <begin position="1"/>
        <end position="139"/>
    </location>
</feature>
<gene>
    <name evidence="2" type="ORF">DSOUD_2513</name>
</gene>
<dbReference type="PATRIC" id="fig|1603606.3.peg.2720"/>